<reference evidence="1" key="1">
    <citation type="journal article" date="2023" name="Int. J. Syst. Evol. Microbiol.">
        <title>Collibacillus ludicampi gen. nov., sp. nov., a new soil bacterium of the family Alicyclobacillaceae.</title>
        <authorList>
            <person name="Jojima T."/>
            <person name="Ioku Y."/>
            <person name="Fukuta Y."/>
            <person name="Shirasaka N."/>
            <person name="Matsumura Y."/>
            <person name="Mori M."/>
        </authorList>
    </citation>
    <scope>NUCLEOTIDE SEQUENCE</scope>
    <source>
        <strain evidence="1">TP075</strain>
    </source>
</reference>
<gene>
    <name evidence="1" type="ORF">DNHGIG_25990</name>
</gene>
<sequence>MTSFVIRPGDLIFVGGSDLLGRIIEEVTDSPYCHVAGLVKENELIEAQGFRKTGYQGLDYYAGRADVYTCDSLTNEQIKEIVEYVTDFVGTRYDYLLLAWEWARYKLHRVWPYKETKTRICSTLWADAYREAGVDLCPGIIYPTPGDLAKSSLLRKVCSF</sequence>
<organism evidence="1 2">
    <name type="scientific">Collibacillus ludicampi</name>
    <dbReference type="NCBI Taxonomy" id="2771369"/>
    <lineage>
        <taxon>Bacteria</taxon>
        <taxon>Bacillati</taxon>
        <taxon>Bacillota</taxon>
        <taxon>Bacilli</taxon>
        <taxon>Bacillales</taxon>
        <taxon>Alicyclobacillaceae</taxon>
        <taxon>Collibacillus</taxon>
    </lineage>
</organism>
<name>A0AAV4LGT8_9BACL</name>
<dbReference type="EMBL" id="BOQE01000001">
    <property type="protein sequence ID" value="GIM47050.1"/>
    <property type="molecule type" value="Genomic_DNA"/>
</dbReference>
<accession>A0AAV4LGT8</accession>
<keyword evidence="2" id="KW-1185">Reference proteome</keyword>
<dbReference type="AlphaFoldDB" id="A0AAV4LGT8"/>
<protein>
    <submittedName>
        <fullName evidence="1">Uncharacterized protein</fullName>
    </submittedName>
</protein>
<dbReference type="RefSeq" id="WP_282200074.1">
    <property type="nucleotide sequence ID" value="NZ_BOQE01000001.1"/>
</dbReference>
<proteinExistence type="predicted"/>
<evidence type="ECO:0000313" key="2">
    <source>
        <dbReference type="Proteomes" id="UP001057291"/>
    </source>
</evidence>
<evidence type="ECO:0000313" key="1">
    <source>
        <dbReference type="EMBL" id="GIM47050.1"/>
    </source>
</evidence>
<dbReference type="InterPro" id="IPR038765">
    <property type="entry name" value="Papain-like_cys_pep_sf"/>
</dbReference>
<dbReference type="Proteomes" id="UP001057291">
    <property type="component" value="Unassembled WGS sequence"/>
</dbReference>
<dbReference type="Gene3D" id="3.90.1720.10">
    <property type="entry name" value="endopeptidase domain like (from Nostoc punctiforme)"/>
    <property type="match status" value="1"/>
</dbReference>
<dbReference type="SUPFAM" id="SSF54001">
    <property type="entry name" value="Cysteine proteinases"/>
    <property type="match status" value="1"/>
</dbReference>
<comment type="caution">
    <text evidence="1">The sequence shown here is derived from an EMBL/GenBank/DDBJ whole genome shotgun (WGS) entry which is preliminary data.</text>
</comment>